<evidence type="ECO:0000256" key="1">
    <source>
        <dbReference type="ARBA" id="ARBA00004319"/>
    </source>
</evidence>
<feature type="binding site" evidence="13">
    <location>
        <position position="115"/>
    </location>
    <ligand>
        <name>an alpha-D-glucoside</name>
        <dbReference type="ChEBI" id="CHEBI:22390"/>
    </ligand>
</feature>
<dbReference type="PRINTS" id="PR00626">
    <property type="entry name" value="CALRETICULIN"/>
</dbReference>
<feature type="signal peptide" evidence="15">
    <location>
        <begin position="1"/>
        <end position="25"/>
    </location>
</feature>
<keyword evidence="6" id="KW-0677">Repeat</keyword>
<dbReference type="SUPFAM" id="SSF49899">
    <property type="entry name" value="Concanavalin A-like lectins/glucanases"/>
    <property type="match status" value="1"/>
</dbReference>
<dbReference type="Gene3D" id="2.60.120.200">
    <property type="match status" value="1"/>
</dbReference>
<keyword evidence="18" id="KW-1185">Reference proteome</keyword>
<evidence type="ECO:0000256" key="6">
    <source>
        <dbReference type="ARBA" id="ARBA00022737"/>
    </source>
</evidence>
<keyword evidence="10 12" id="KW-0143">Chaperone</keyword>
<feature type="compositionally biased region" description="Basic and acidic residues" evidence="16">
    <location>
        <begin position="213"/>
        <end position="231"/>
    </location>
</feature>
<dbReference type="GO" id="GO:0036503">
    <property type="term" value="P:ERAD pathway"/>
    <property type="evidence" value="ECO:0007669"/>
    <property type="project" value="TreeGrafter"/>
</dbReference>
<evidence type="ECO:0000256" key="2">
    <source>
        <dbReference type="ARBA" id="ARBA00010983"/>
    </source>
</evidence>
<accession>A0A7I8KWZ6</accession>
<keyword evidence="14" id="KW-1015">Disulfide bond</keyword>
<keyword evidence="3" id="KW-0479">Metal-binding</keyword>
<dbReference type="Pfam" id="PF00262">
    <property type="entry name" value="Calreticulin"/>
    <property type="match status" value="2"/>
</dbReference>
<keyword evidence="8" id="KW-0862">Zinc</keyword>
<dbReference type="PANTHER" id="PTHR11073">
    <property type="entry name" value="CALRETICULIN AND CALNEXIN"/>
    <property type="match status" value="1"/>
</dbReference>
<feature type="binding site" evidence="13">
    <location>
        <position position="117"/>
    </location>
    <ligand>
        <name>an alpha-D-glucoside</name>
        <dbReference type="ChEBI" id="CHEBI:22390"/>
    </ligand>
</feature>
<feature type="binding site" evidence="13">
    <location>
        <position position="141"/>
    </location>
    <ligand>
        <name>an alpha-D-glucoside</name>
        <dbReference type="ChEBI" id="CHEBI:22390"/>
    </ligand>
</feature>
<dbReference type="GO" id="GO:0006457">
    <property type="term" value="P:protein folding"/>
    <property type="evidence" value="ECO:0007669"/>
    <property type="project" value="InterPro"/>
</dbReference>
<organism evidence="17 18">
    <name type="scientific">Spirodela intermedia</name>
    <name type="common">Intermediate duckweed</name>
    <dbReference type="NCBI Taxonomy" id="51605"/>
    <lineage>
        <taxon>Eukaryota</taxon>
        <taxon>Viridiplantae</taxon>
        <taxon>Streptophyta</taxon>
        <taxon>Embryophyta</taxon>
        <taxon>Tracheophyta</taxon>
        <taxon>Spermatophyta</taxon>
        <taxon>Magnoliopsida</taxon>
        <taxon>Liliopsida</taxon>
        <taxon>Araceae</taxon>
        <taxon>Lemnoideae</taxon>
        <taxon>Spirodela</taxon>
    </lineage>
</organism>
<dbReference type="InterPro" id="IPR001580">
    <property type="entry name" value="Calret/calnex"/>
</dbReference>
<evidence type="ECO:0000313" key="18">
    <source>
        <dbReference type="Proteomes" id="UP000663760"/>
    </source>
</evidence>
<evidence type="ECO:0000256" key="16">
    <source>
        <dbReference type="SAM" id="MobiDB-lite"/>
    </source>
</evidence>
<dbReference type="Gene3D" id="2.10.250.10">
    <property type="entry name" value="Calreticulin/calnexin, P domain"/>
    <property type="match status" value="1"/>
</dbReference>
<evidence type="ECO:0000256" key="11">
    <source>
        <dbReference type="ARBA" id="ARBA00037091"/>
    </source>
</evidence>
<dbReference type="OrthoDB" id="1938156at2759"/>
<dbReference type="PROSITE" id="PS00804">
    <property type="entry name" value="CALRETICULIN_2"/>
    <property type="match status" value="1"/>
</dbReference>
<feature type="binding site" evidence="13">
    <location>
        <position position="134"/>
    </location>
    <ligand>
        <name>an alpha-D-glucoside</name>
        <dbReference type="ChEBI" id="CHEBI:22390"/>
    </ligand>
</feature>
<dbReference type="GO" id="GO:0051082">
    <property type="term" value="F:unfolded protein binding"/>
    <property type="evidence" value="ECO:0007669"/>
    <property type="project" value="InterPro"/>
</dbReference>
<keyword evidence="7 12" id="KW-0256">Endoplasmic reticulum</keyword>
<evidence type="ECO:0000256" key="14">
    <source>
        <dbReference type="PIRSR" id="PIRSR002356-3"/>
    </source>
</evidence>
<feature type="region of interest" description="Disordered" evidence="16">
    <location>
        <begin position="213"/>
        <end position="260"/>
    </location>
</feature>
<evidence type="ECO:0000256" key="10">
    <source>
        <dbReference type="ARBA" id="ARBA00023186"/>
    </source>
</evidence>
<evidence type="ECO:0000256" key="15">
    <source>
        <dbReference type="RuleBase" id="RU362126"/>
    </source>
</evidence>
<comment type="subcellular location">
    <subcellularLocation>
        <location evidence="1 12">Endoplasmic reticulum lumen</location>
    </subcellularLocation>
</comment>
<evidence type="ECO:0000313" key="17">
    <source>
        <dbReference type="EMBL" id="CAA7402319.1"/>
    </source>
</evidence>
<dbReference type="InterPro" id="IPR018124">
    <property type="entry name" value="Calret/calnex_CS"/>
</dbReference>
<dbReference type="GO" id="GO:0030246">
    <property type="term" value="F:carbohydrate binding"/>
    <property type="evidence" value="ECO:0007669"/>
    <property type="project" value="UniProtKB-KW"/>
</dbReference>
<evidence type="ECO:0000256" key="9">
    <source>
        <dbReference type="ARBA" id="ARBA00022837"/>
    </source>
</evidence>
<dbReference type="SUPFAM" id="SSF63887">
    <property type="entry name" value="P-domain of calnexin/calreticulin"/>
    <property type="match status" value="1"/>
</dbReference>
<dbReference type="PIRSF" id="PIRSF002356">
    <property type="entry name" value="Calreticulin"/>
    <property type="match status" value="1"/>
</dbReference>
<comment type="function">
    <text evidence="11">Molecular calcium-binding chaperone promoting folding, oligomeric assembly and quality control in the ER via the calreticulin/calnexin cycle. This lectin may interact transiently with almost all of the monoglucosylated glycoproteins that are synthesized in the ER.</text>
</comment>
<keyword evidence="9" id="KW-0106">Calcium</keyword>
<dbReference type="InterPro" id="IPR009033">
    <property type="entry name" value="Calreticulin/calnexin_P_dom_sf"/>
</dbReference>
<dbReference type="InterPro" id="IPR009169">
    <property type="entry name" value="Calreticulin"/>
</dbReference>
<dbReference type="GO" id="GO:0005509">
    <property type="term" value="F:calcium ion binding"/>
    <property type="evidence" value="ECO:0007669"/>
    <property type="project" value="InterPro"/>
</dbReference>
<evidence type="ECO:0000256" key="8">
    <source>
        <dbReference type="ARBA" id="ARBA00022833"/>
    </source>
</evidence>
<comment type="similarity">
    <text evidence="2 12 15">Belongs to the calreticulin family.</text>
</comment>
<dbReference type="AlphaFoldDB" id="A0A7I8KWZ6"/>
<feature type="compositionally biased region" description="Acidic residues" evidence="16">
    <location>
        <begin position="232"/>
        <end position="251"/>
    </location>
</feature>
<dbReference type="FunFam" id="2.60.120.200:FF:000018">
    <property type="entry name" value="Calreticulin 1b"/>
    <property type="match status" value="1"/>
</dbReference>
<proteinExistence type="inferred from homology"/>
<dbReference type="EMBL" id="LR746272">
    <property type="protein sequence ID" value="CAA7402319.1"/>
    <property type="molecule type" value="Genomic_DNA"/>
</dbReference>
<feature type="binding site" evidence="13">
    <location>
        <position position="324"/>
    </location>
    <ligand>
        <name>an alpha-D-glucoside</name>
        <dbReference type="ChEBI" id="CHEBI:22390"/>
    </ligand>
</feature>
<protein>
    <recommendedName>
        <fullName evidence="12">Calreticulin</fullName>
    </recommendedName>
</protein>
<reference evidence="17" key="1">
    <citation type="submission" date="2020-02" db="EMBL/GenBank/DDBJ databases">
        <authorList>
            <person name="Scholz U."/>
            <person name="Mascher M."/>
            <person name="Fiebig A."/>
        </authorList>
    </citation>
    <scope>NUCLEOTIDE SEQUENCE</scope>
</reference>
<sequence length="365" mass="42339">MDRGRRILACVAAIAVISFVPVASGEVFFEERFDDGWEERWVKSDWKKEENMAGDWIHTAGNWSGNPNDKGIQTTPDYRFFAISAQFPEFSNKNKTLVIQYSVKHEQYLDCGGGYIKLLSGDIDQKTFGGETKYSIMFGPDICGTNMKTVHAILNRRKRNYRIRKDVTCETDQLTHIYSFIIRPDNTYSILIDNKQTESGSLETDWLILPPRKIKDPNAKKPEDWDDREYIPDPEDEKPEGYDDIPEEIPDPDATKPEDWIDEEDGKWTAPTIPNPDYRGPWKPRRIRNRDYKGKWSAPVIDNPEFKEDPNLYVFPNLKYVGFELWQVKSGSIFDNILICDDPEYALKVAEETWGKYKDVCCMAL</sequence>
<evidence type="ECO:0000256" key="5">
    <source>
        <dbReference type="ARBA" id="ARBA00022734"/>
    </source>
</evidence>
<gene>
    <name evidence="17" type="ORF">SI8410_09012997</name>
</gene>
<dbReference type="FunFam" id="2.10.250.10:FF:000002">
    <property type="entry name" value="Calreticulin"/>
    <property type="match status" value="1"/>
</dbReference>
<dbReference type="GO" id="GO:0005789">
    <property type="term" value="C:endoplasmic reticulum membrane"/>
    <property type="evidence" value="ECO:0007669"/>
    <property type="project" value="TreeGrafter"/>
</dbReference>
<dbReference type="Proteomes" id="UP000663760">
    <property type="component" value="Chromosome 9"/>
</dbReference>
<dbReference type="PANTHER" id="PTHR11073:SF2">
    <property type="entry name" value="CALRETICULIN"/>
    <property type="match status" value="1"/>
</dbReference>
<feature type="disulfide bond" evidence="14">
    <location>
        <begin position="111"/>
        <end position="143"/>
    </location>
</feature>
<keyword evidence="5" id="KW-0430">Lectin</keyword>
<keyword evidence="4 15" id="KW-0732">Signal</keyword>
<evidence type="ECO:0000256" key="3">
    <source>
        <dbReference type="ARBA" id="ARBA00022723"/>
    </source>
</evidence>
<dbReference type="GO" id="GO:0005788">
    <property type="term" value="C:endoplasmic reticulum lumen"/>
    <property type="evidence" value="ECO:0007669"/>
    <property type="project" value="UniProtKB-SubCell"/>
</dbReference>
<evidence type="ECO:0000256" key="13">
    <source>
        <dbReference type="PIRSR" id="PIRSR002356-1"/>
    </source>
</evidence>
<evidence type="ECO:0000256" key="4">
    <source>
        <dbReference type="ARBA" id="ARBA00022729"/>
    </source>
</evidence>
<evidence type="ECO:0000256" key="7">
    <source>
        <dbReference type="ARBA" id="ARBA00022824"/>
    </source>
</evidence>
<feature type="chain" id="PRO_5029948266" description="Calreticulin" evidence="15">
    <location>
        <begin position="26"/>
        <end position="365"/>
    </location>
</feature>
<name>A0A7I8KWZ6_SPIIN</name>
<evidence type="ECO:0000256" key="12">
    <source>
        <dbReference type="PIRNR" id="PIRNR002356"/>
    </source>
</evidence>
<dbReference type="PROSITE" id="PS00803">
    <property type="entry name" value="CALRETICULIN_1"/>
    <property type="match status" value="1"/>
</dbReference>
<dbReference type="InterPro" id="IPR013320">
    <property type="entry name" value="ConA-like_dom_sf"/>
</dbReference>